<proteinExistence type="predicted"/>
<keyword evidence="1" id="KW-0472">Membrane</keyword>
<dbReference type="AlphaFoldDB" id="A0AAQ4DVP6"/>
<reference evidence="2 3" key="1">
    <citation type="journal article" date="2023" name="Arcadia Sci">
        <title>De novo assembly of a long-read Amblyomma americanum tick genome.</title>
        <authorList>
            <person name="Chou S."/>
            <person name="Poskanzer K.E."/>
            <person name="Rollins M."/>
            <person name="Thuy-Boun P.S."/>
        </authorList>
    </citation>
    <scope>NUCLEOTIDE SEQUENCE [LARGE SCALE GENOMIC DNA]</scope>
    <source>
        <strain evidence="2">F_SG_1</strain>
        <tissue evidence="2">Salivary glands</tissue>
    </source>
</reference>
<accession>A0AAQ4DVP6</accession>
<organism evidence="2 3">
    <name type="scientific">Amblyomma americanum</name>
    <name type="common">Lone star tick</name>
    <dbReference type="NCBI Taxonomy" id="6943"/>
    <lineage>
        <taxon>Eukaryota</taxon>
        <taxon>Metazoa</taxon>
        <taxon>Ecdysozoa</taxon>
        <taxon>Arthropoda</taxon>
        <taxon>Chelicerata</taxon>
        <taxon>Arachnida</taxon>
        <taxon>Acari</taxon>
        <taxon>Parasitiformes</taxon>
        <taxon>Ixodida</taxon>
        <taxon>Ixodoidea</taxon>
        <taxon>Ixodidae</taxon>
        <taxon>Amblyomminae</taxon>
        <taxon>Amblyomma</taxon>
    </lineage>
</organism>
<sequence length="176" mass="19292">MDVTAASDITISYRLQSKSLEATALLAFLTAAVTTSSLVQRISFKLCSRIGLQVRSLFVGMACLTYVLAIFMHQNVLAMFFVLLVDKVLSCVHETELDKTFTERLEKRVSLEWLSLPGPIQATDKSFADAAGADKLMDKLAKAVVNLNDAVAESRRSASFTGAFLHDHDSILCSQK</sequence>
<feature type="transmembrane region" description="Helical" evidence="1">
    <location>
        <begin position="22"/>
        <end position="44"/>
    </location>
</feature>
<keyword evidence="1" id="KW-0812">Transmembrane</keyword>
<feature type="transmembrane region" description="Helical" evidence="1">
    <location>
        <begin position="56"/>
        <end position="85"/>
    </location>
</feature>
<protein>
    <submittedName>
        <fullName evidence="2">Uncharacterized protein</fullName>
    </submittedName>
</protein>
<name>A0AAQ4DVP6_AMBAM</name>
<evidence type="ECO:0000256" key="1">
    <source>
        <dbReference type="SAM" id="Phobius"/>
    </source>
</evidence>
<comment type="caution">
    <text evidence="2">The sequence shown here is derived from an EMBL/GenBank/DDBJ whole genome shotgun (WGS) entry which is preliminary data.</text>
</comment>
<gene>
    <name evidence="2" type="ORF">V5799_006678</name>
</gene>
<evidence type="ECO:0000313" key="3">
    <source>
        <dbReference type="Proteomes" id="UP001321473"/>
    </source>
</evidence>
<dbReference type="EMBL" id="JARKHS020026256">
    <property type="protein sequence ID" value="KAK8766536.1"/>
    <property type="molecule type" value="Genomic_DNA"/>
</dbReference>
<evidence type="ECO:0000313" key="2">
    <source>
        <dbReference type="EMBL" id="KAK8766536.1"/>
    </source>
</evidence>
<keyword evidence="1" id="KW-1133">Transmembrane helix</keyword>
<dbReference type="Proteomes" id="UP001321473">
    <property type="component" value="Unassembled WGS sequence"/>
</dbReference>
<keyword evidence="3" id="KW-1185">Reference proteome</keyword>